<proteinExistence type="predicted"/>
<dbReference type="InterPro" id="IPR043138">
    <property type="entry name" value="GGT_lsub"/>
</dbReference>
<keyword evidence="3" id="KW-1185">Reference proteome</keyword>
<reference evidence="2 3" key="1">
    <citation type="submission" date="2020-04" db="EMBL/GenBank/DDBJ databases">
        <title>Description of novel Gluconacetobacter.</title>
        <authorList>
            <person name="Sombolestani A."/>
        </authorList>
    </citation>
    <scope>NUCLEOTIDE SEQUENCE [LARGE SCALE GENOMIC DNA]</scope>
    <source>
        <strain evidence="2 3">LMG 27724</strain>
    </source>
</reference>
<dbReference type="Pfam" id="PF01019">
    <property type="entry name" value="G_glu_transpept"/>
    <property type="match status" value="1"/>
</dbReference>
<evidence type="ECO:0000313" key="3">
    <source>
        <dbReference type="Proteomes" id="UP000577891"/>
    </source>
</evidence>
<name>A0A7W4NYF9_9PROT</name>
<dbReference type="Gene3D" id="3.60.20.40">
    <property type="match status" value="1"/>
</dbReference>
<dbReference type="Gene3D" id="1.10.246.130">
    <property type="match status" value="1"/>
</dbReference>
<dbReference type="PANTHER" id="PTHR43881">
    <property type="entry name" value="GAMMA-GLUTAMYLTRANSPEPTIDASE (AFU_ORTHOLOGUE AFUA_4G13580)"/>
    <property type="match status" value="1"/>
</dbReference>
<evidence type="ECO:0000313" key="2">
    <source>
        <dbReference type="EMBL" id="MBB2170936.1"/>
    </source>
</evidence>
<feature type="compositionally biased region" description="Basic and acidic residues" evidence="1">
    <location>
        <begin position="357"/>
        <end position="366"/>
    </location>
</feature>
<comment type="caution">
    <text evidence="2">The sequence shown here is derived from an EMBL/GenBank/DDBJ whole genome shotgun (WGS) entry which is preliminary data.</text>
</comment>
<dbReference type="GO" id="GO:0016740">
    <property type="term" value="F:transferase activity"/>
    <property type="evidence" value="ECO:0007669"/>
    <property type="project" value="UniProtKB-KW"/>
</dbReference>
<dbReference type="PANTHER" id="PTHR43881:SF1">
    <property type="entry name" value="GAMMA-GLUTAMYLTRANSPEPTIDASE (AFU_ORTHOLOGUE AFUA_4G13580)"/>
    <property type="match status" value="1"/>
</dbReference>
<dbReference type="RefSeq" id="WP_182977543.1">
    <property type="nucleotide sequence ID" value="NZ_BAABGB010000014.1"/>
</dbReference>
<feature type="region of interest" description="Disordered" evidence="1">
    <location>
        <begin position="357"/>
        <end position="381"/>
    </location>
</feature>
<sequence length="590" mass="63386">MTPFLTRPELCGSFGAVASTHWLASGVGQAVLERGGNAFDAAVAAGFTLWVAEPHLNGPAGDAPIIVSHARTGKQHVICGQGVSPAGASIDAYHALDLDEIPGTGHLAAVVPGAFDAWCLMLRDFGTWDFADVIEYAIFYAVQGVPVMPQMVATIASVESLFRDHWPENAKTFMPDGVVPAAGTLLRRPVLAETLKRLKDAAAGATREDRIDAVRHAWYDGFVAEAIDRFCRVPMMDSSGTPHAGLLRSADLAAWRATLEDPVSLQDGRYTVLKCGPWSQGPVFLQQLALMRGFDVAGMDPCGADFLHTVTECAKLAYADREAFYGDTPDVPLATLLSASYNDARRSLVGERASLELRPGRPDGRVPEPGFLPPAQGDGRVASGVGEPTVSNMGVTKGDTCHVDVVDAEGNMVSATPSGGWLQSAPVIPELGFGLGSRAQMFSLRAGHPNMLAPRKRPRTTLTPSFALKDGKPWMAFGTPGGDQQDQWSFTFYMRMTRFGMNIQQAIEAPSFHSEHWPGSFWPHDAHPARLVVEGRFGADVVEDLRNRGHDVVVGGDWSEGRLSAIRREADGRLYAGANPRGMQGYAVAR</sequence>
<organism evidence="2 3">
    <name type="scientific">Gluconacetobacter asukensis</name>
    <dbReference type="NCBI Taxonomy" id="1017181"/>
    <lineage>
        <taxon>Bacteria</taxon>
        <taxon>Pseudomonadati</taxon>
        <taxon>Pseudomonadota</taxon>
        <taxon>Alphaproteobacteria</taxon>
        <taxon>Acetobacterales</taxon>
        <taxon>Acetobacteraceae</taxon>
        <taxon>Gluconacetobacter</taxon>
    </lineage>
</organism>
<dbReference type="InterPro" id="IPR052896">
    <property type="entry name" value="GGT-like_enzyme"/>
</dbReference>
<dbReference type="InterPro" id="IPR029055">
    <property type="entry name" value="Ntn_hydrolases_N"/>
</dbReference>
<protein>
    <submittedName>
        <fullName evidence="2">Gamma-glutamyltransferase family protein</fullName>
    </submittedName>
</protein>
<accession>A0A7W4NYF9</accession>
<gene>
    <name evidence="2" type="ORF">HLH35_02180</name>
</gene>
<keyword evidence="2" id="KW-0808">Transferase</keyword>
<dbReference type="InterPro" id="IPR043137">
    <property type="entry name" value="GGT_ssub_C"/>
</dbReference>
<dbReference type="Proteomes" id="UP000577891">
    <property type="component" value="Unassembled WGS sequence"/>
</dbReference>
<dbReference type="SUPFAM" id="SSF56235">
    <property type="entry name" value="N-terminal nucleophile aminohydrolases (Ntn hydrolases)"/>
    <property type="match status" value="1"/>
</dbReference>
<dbReference type="EMBL" id="JABEQE010000001">
    <property type="protein sequence ID" value="MBB2170936.1"/>
    <property type="molecule type" value="Genomic_DNA"/>
</dbReference>
<evidence type="ECO:0000256" key="1">
    <source>
        <dbReference type="SAM" id="MobiDB-lite"/>
    </source>
</evidence>
<dbReference type="AlphaFoldDB" id="A0A7W4NYF9"/>
<dbReference type="PRINTS" id="PR01210">
    <property type="entry name" value="GGTRANSPTASE"/>
</dbReference>